<dbReference type="SUPFAM" id="SSF53383">
    <property type="entry name" value="PLP-dependent transferases"/>
    <property type="match status" value="1"/>
</dbReference>
<dbReference type="GO" id="GO:0005739">
    <property type="term" value="C:mitochondrion"/>
    <property type="evidence" value="ECO:0007669"/>
    <property type="project" value="UniProtKB-SubCell"/>
</dbReference>
<evidence type="ECO:0000256" key="5">
    <source>
        <dbReference type="ARBA" id="ARBA00022898"/>
    </source>
</evidence>
<dbReference type="InterPro" id="IPR015422">
    <property type="entry name" value="PyrdxlP-dep_Trfase_small"/>
</dbReference>
<reference evidence="10" key="2">
    <citation type="submission" date="2023-06" db="EMBL/GenBank/DDBJ databases">
        <authorList>
            <person name="Ma L."/>
            <person name="Liu K.-W."/>
            <person name="Li Z."/>
            <person name="Hsiao Y.-Y."/>
            <person name="Qi Y."/>
            <person name="Fu T."/>
            <person name="Tang G."/>
            <person name="Zhang D."/>
            <person name="Sun W.-H."/>
            <person name="Liu D.-K."/>
            <person name="Li Y."/>
            <person name="Chen G.-Z."/>
            <person name="Liu X.-D."/>
            <person name="Liao X.-Y."/>
            <person name="Jiang Y.-T."/>
            <person name="Yu X."/>
            <person name="Hao Y."/>
            <person name="Huang J."/>
            <person name="Zhao X.-W."/>
            <person name="Ke S."/>
            <person name="Chen Y.-Y."/>
            <person name="Wu W.-L."/>
            <person name="Hsu J.-L."/>
            <person name="Lin Y.-F."/>
            <person name="Huang M.-D."/>
            <person name="Li C.-Y."/>
            <person name="Huang L."/>
            <person name="Wang Z.-W."/>
            <person name="Zhao X."/>
            <person name="Zhong W.-Y."/>
            <person name="Peng D.-H."/>
            <person name="Ahmad S."/>
            <person name="Lan S."/>
            <person name="Zhang J.-S."/>
            <person name="Tsai W.-C."/>
            <person name="Van De Peer Y."/>
            <person name="Liu Z.-J."/>
        </authorList>
    </citation>
    <scope>NUCLEOTIDE SEQUENCE</scope>
    <source>
        <strain evidence="10">CP</strain>
        <tissue evidence="10">Leaves</tissue>
    </source>
</reference>
<dbReference type="EC" id="2.6.1.96" evidence="8"/>
<comment type="catalytic activity">
    <reaction evidence="7">
        <text>4-aminobutanoate + glyoxylate = succinate semialdehyde + glycine</text>
        <dbReference type="Rhea" id="RHEA:32267"/>
        <dbReference type="ChEBI" id="CHEBI:36655"/>
        <dbReference type="ChEBI" id="CHEBI:57305"/>
        <dbReference type="ChEBI" id="CHEBI:57706"/>
        <dbReference type="ChEBI" id="CHEBI:59888"/>
        <dbReference type="EC" id="2.6.1.96"/>
    </reaction>
</comment>
<evidence type="ECO:0000256" key="3">
    <source>
        <dbReference type="ARBA" id="ARBA00022576"/>
    </source>
</evidence>
<dbReference type="InterPro" id="IPR015424">
    <property type="entry name" value="PyrdxlP-dep_Trfase"/>
</dbReference>
<keyword evidence="3" id="KW-0032">Aminotransferase</keyword>
<accession>A0AAV9DWM2</accession>
<evidence type="ECO:0000256" key="4">
    <source>
        <dbReference type="ARBA" id="ARBA00022679"/>
    </source>
</evidence>
<evidence type="ECO:0000256" key="1">
    <source>
        <dbReference type="ARBA" id="ARBA00004173"/>
    </source>
</evidence>
<comment type="similarity">
    <text evidence="2 9">Belongs to the class-III pyridoxal-phosphate-dependent aminotransferase family.</text>
</comment>
<evidence type="ECO:0000256" key="9">
    <source>
        <dbReference type="RuleBase" id="RU003560"/>
    </source>
</evidence>
<evidence type="ECO:0000256" key="2">
    <source>
        <dbReference type="ARBA" id="ARBA00008954"/>
    </source>
</evidence>
<comment type="subcellular location">
    <subcellularLocation>
        <location evidence="1">Mitochondrion</location>
    </subcellularLocation>
</comment>
<keyword evidence="11" id="KW-1185">Reference proteome</keyword>
<gene>
    <name evidence="10" type="ORF">QJS10_CPB11g01626</name>
</gene>
<sequence length="402" mass="44432">MIANRLLRSKAYSQAGTYIRNVLAAGRSQEPFSQCYTFARMSSSEASLPSESKEDKGFKGHDMLAPFTAGWQSNDLHPLLIDKSEGSYVYDINGKKYLDSLAGLWCTALGGNEPRLVAAATKQLNTLPFYHSFWNRTTKPSLDLAKEILEIFTARKMGKVFFTNSGSEANDSQVKLVWYYNNALGRPLKKKFIARSKSYHGSTLISASLSGLPSLHQKFDLPAPFVLHTDCPHYWRYHLPGETEEEFSTRLANNLENLILKEGPDTIAAFIAEPVMGAGGVITPPKTYFEKIQAVVKKYDILFIADEIRGTGLILGTEFTDNKSPNDLFPAEWGIGAYFGAQCEKHGMLVRVSGDTIMMSPPFIITPEEVDEVRSSSAFAYLVATYVSHSAVGSMLVTDLSG</sequence>
<keyword evidence="4" id="KW-0808">Transferase</keyword>
<dbReference type="Pfam" id="PF00202">
    <property type="entry name" value="Aminotran_3"/>
    <property type="match status" value="1"/>
</dbReference>
<name>A0AAV9DWM2_ACOCL</name>
<organism evidence="10 11">
    <name type="scientific">Acorus calamus</name>
    <name type="common">Sweet flag</name>
    <dbReference type="NCBI Taxonomy" id="4465"/>
    <lineage>
        <taxon>Eukaryota</taxon>
        <taxon>Viridiplantae</taxon>
        <taxon>Streptophyta</taxon>
        <taxon>Embryophyta</taxon>
        <taxon>Tracheophyta</taxon>
        <taxon>Spermatophyta</taxon>
        <taxon>Magnoliopsida</taxon>
        <taxon>Liliopsida</taxon>
        <taxon>Acoraceae</taxon>
        <taxon>Acorus</taxon>
    </lineage>
</organism>
<reference evidence="10" key="1">
    <citation type="journal article" date="2023" name="Nat. Commun.">
        <title>Diploid and tetraploid genomes of Acorus and the evolution of monocots.</title>
        <authorList>
            <person name="Ma L."/>
            <person name="Liu K.W."/>
            <person name="Li Z."/>
            <person name="Hsiao Y.Y."/>
            <person name="Qi Y."/>
            <person name="Fu T."/>
            <person name="Tang G.D."/>
            <person name="Zhang D."/>
            <person name="Sun W.H."/>
            <person name="Liu D.K."/>
            <person name="Li Y."/>
            <person name="Chen G.Z."/>
            <person name="Liu X.D."/>
            <person name="Liao X.Y."/>
            <person name="Jiang Y.T."/>
            <person name="Yu X."/>
            <person name="Hao Y."/>
            <person name="Huang J."/>
            <person name="Zhao X.W."/>
            <person name="Ke S."/>
            <person name="Chen Y.Y."/>
            <person name="Wu W.L."/>
            <person name="Hsu J.L."/>
            <person name="Lin Y.F."/>
            <person name="Huang M.D."/>
            <person name="Li C.Y."/>
            <person name="Huang L."/>
            <person name="Wang Z.W."/>
            <person name="Zhao X."/>
            <person name="Zhong W.Y."/>
            <person name="Peng D.H."/>
            <person name="Ahmad S."/>
            <person name="Lan S."/>
            <person name="Zhang J.S."/>
            <person name="Tsai W.C."/>
            <person name="Van de Peer Y."/>
            <person name="Liu Z.J."/>
        </authorList>
    </citation>
    <scope>NUCLEOTIDE SEQUENCE</scope>
    <source>
        <strain evidence="10">CP</strain>
    </source>
</reference>
<dbReference type="GO" id="GO:0030170">
    <property type="term" value="F:pyridoxal phosphate binding"/>
    <property type="evidence" value="ECO:0007669"/>
    <property type="project" value="InterPro"/>
</dbReference>
<comment type="caution">
    <text evidence="10">The sequence shown here is derived from an EMBL/GenBank/DDBJ whole genome shotgun (WGS) entry which is preliminary data.</text>
</comment>
<dbReference type="Gene3D" id="3.90.1150.10">
    <property type="entry name" value="Aspartate Aminotransferase, domain 1"/>
    <property type="match status" value="2"/>
</dbReference>
<dbReference type="EMBL" id="JAUJYO010000011">
    <property type="protein sequence ID" value="KAK1305199.1"/>
    <property type="molecule type" value="Genomic_DNA"/>
</dbReference>
<proteinExistence type="inferred from homology"/>
<dbReference type="GO" id="GO:0009448">
    <property type="term" value="P:gamma-aminobutyric acid metabolic process"/>
    <property type="evidence" value="ECO:0007669"/>
    <property type="project" value="TreeGrafter"/>
</dbReference>
<evidence type="ECO:0000256" key="7">
    <source>
        <dbReference type="ARBA" id="ARBA00052707"/>
    </source>
</evidence>
<dbReference type="InterPro" id="IPR015421">
    <property type="entry name" value="PyrdxlP-dep_Trfase_major"/>
</dbReference>
<protein>
    <recommendedName>
        <fullName evidence="8">4-aminobutyrate--pyruvate transaminase</fullName>
        <ecNumber evidence="8">2.6.1.96</ecNumber>
    </recommendedName>
</protein>
<dbReference type="GO" id="GO:0034387">
    <property type="term" value="F:4-aminobutyrate:pyruvate transaminase activity"/>
    <property type="evidence" value="ECO:0007669"/>
    <property type="project" value="UniProtKB-EC"/>
</dbReference>
<dbReference type="FunFam" id="3.40.640.10:FF:000014">
    <property type="entry name" value="Adenosylmethionine-8-amino-7-oxononanoate aminotransferase, probable"/>
    <property type="match status" value="1"/>
</dbReference>
<dbReference type="GO" id="GO:0004015">
    <property type="term" value="F:adenosylmethionine-8-amino-7-oxononanoate transaminase activity"/>
    <property type="evidence" value="ECO:0007669"/>
    <property type="project" value="TreeGrafter"/>
</dbReference>
<dbReference type="PANTHER" id="PTHR42684">
    <property type="entry name" value="ADENOSYLMETHIONINE-8-AMINO-7-OXONONANOATE AMINOTRANSFERASE"/>
    <property type="match status" value="1"/>
</dbReference>
<dbReference type="InterPro" id="IPR005814">
    <property type="entry name" value="Aminotrans_3"/>
</dbReference>
<evidence type="ECO:0000313" key="11">
    <source>
        <dbReference type="Proteomes" id="UP001180020"/>
    </source>
</evidence>
<dbReference type="GO" id="GO:0009102">
    <property type="term" value="P:biotin biosynthetic process"/>
    <property type="evidence" value="ECO:0007669"/>
    <property type="project" value="TreeGrafter"/>
</dbReference>
<evidence type="ECO:0000256" key="8">
    <source>
        <dbReference type="ARBA" id="ARBA00067049"/>
    </source>
</evidence>
<dbReference type="Proteomes" id="UP001180020">
    <property type="component" value="Unassembled WGS sequence"/>
</dbReference>
<dbReference type="PANTHER" id="PTHR42684:SF3">
    <property type="entry name" value="ADENOSYLMETHIONINE-8-AMINO-7-OXONONANOATE AMINOTRANSFERASE"/>
    <property type="match status" value="1"/>
</dbReference>
<evidence type="ECO:0000256" key="6">
    <source>
        <dbReference type="ARBA" id="ARBA00052182"/>
    </source>
</evidence>
<keyword evidence="5 9" id="KW-0663">Pyridoxal phosphate</keyword>
<dbReference type="Gene3D" id="3.40.640.10">
    <property type="entry name" value="Type I PLP-dependent aspartate aminotransferase-like (Major domain)"/>
    <property type="match status" value="1"/>
</dbReference>
<dbReference type="AlphaFoldDB" id="A0AAV9DWM2"/>
<dbReference type="FunFam" id="3.90.1150.10:FF:000280">
    <property type="entry name" value="Class III aminotransferase"/>
    <property type="match status" value="1"/>
</dbReference>
<evidence type="ECO:0000313" key="10">
    <source>
        <dbReference type="EMBL" id="KAK1305199.1"/>
    </source>
</evidence>
<comment type="catalytic activity">
    <reaction evidence="6">
        <text>4-aminobutanoate + pyruvate = succinate semialdehyde + L-alanine</text>
        <dbReference type="Rhea" id="RHEA:32263"/>
        <dbReference type="ChEBI" id="CHEBI:15361"/>
        <dbReference type="ChEBI" id="CHEBI:57706"/>
        <dbReference type="ChEBI" id="CHEBI:57972"/>
        <dbReference type="ChEBI" id="CHEBI:59888"/>
        <dbReference type="EC" id="2.6.1.96"/>
    </reaction>
</comment>